<dbReference type="AlphaFoldDB" id="A0AAV9IU78"/>
<dbReference type="Pfam" id="PF01798">
    <property type="entry name" value="Nop"/>
    <property type="match status" value="1"/>
</dbReference>
<accession>A0AAV9IU78</accession>
<protein>
    <recommendedName>
        <fullName evidence="2">Nop domain-containing protein</fullName>
    </recommendedName>
</protein>
<dbReference type="PANTHER" id="PTHR13904">
    <property type="entry name" value="PRE-MRNA SPLICING FACTOR PRP31"/>
    <property type="match status" value="1"/>
</dbReference>
<name>A0AAV9IU78_CYACA</name>
<dbReference type="Proteomes" id="UP001301350">
    <property type="component" value="Unassembled WGS sequence"/>
</dbReference>
<keyword evidence="4" id="KW-1185">Reference proteome</keyword>
<reference evidence="3 4" key="1">
    <citation type="submission" date="2022-07" db="EMBL/GenBank/DDBJ databases">
        <title>Genome-wide signatures of adaptation to extreme environments.</title>
        <authorList>
            <person name="Cho C.H."/>
            <person name="Yoon H.S."/>
        </authorList>
    </citation>
    <scope>NUCLEOTIDE SEQUENCE [LARGE SCALE GENOMIC DNA]</scope>
    <source>
        <strain evidence="3 4">DBV 063 E5</strain>
    </source>
</reference>
<feature type="compositionally biased region" description="Low complexity" evidence="1">
    <location>
        <begin position="335"/>
        <end position="347"/>
    </location>
</feature>
<dbReference type="GO" id="GO:0005687">
    <property type="term" value="C:U4 snRNP"/>
    <property type="evidence" value="ECO:0007669"/>
    <property type="project" value="TreeGrafter"/>
</dbReference>
<sequence length="347" mass="38445">MNTLSRQVEEAIGQPEPSPDAHSVQRVAQLARQTTESMTALHQQLCEAYAARLPDLPRIAPDAVTCAEVVRLVGNRAAPLSVRLFQEAAFPPTLTLELSVACAQLGPPLTHWPEVKALVERVLELARAQKRLLRLQQQLLPSVAPNTCALLGASLAAQVVNRAGGLEALACMPTDTIRLIGKEEVCRVDAREYHGLLYRWQGIREVLWGSIGGESAARRLVRQVANKLSMAVRRDCFGDASDAHGLYGQQLRQQLRRYGDRLGHGDNAVAKADATTRVKALPRPREWEHRQRRAGRKRTRRRRRARLEAKQQQIAGRRRLADVNAEPPADVELASDSSSMGSAESWE</sequence>
<feature type="domain" description="Nop" evidence="2">
    <location>
        <begin position="143"/>
        <end position="264"/>
    </location>
</feature>
<dbReference type="PANTHER" id="PTHR13904:SF0">
    <property type="entry name" value="U4_U6 SMALL NUCLEAR RIBONUCLEOPROTEIN PRP31"/>
    <property type="match status" value="1"/>
</dbReference>
<dbReference type="SUPFAM" id="SSF89124">
    <property type="entry name" value="Nop domain"/>
    <property type="match status" value="1"/>
</dbReference>
<proteinExistence type="predicted"/>
<feature type="region of interest" description="Disordered" evidence="1">
    <location>
        <begin position="273"/>
        <end position="347"/>
    </location>
</feature>
<evidence type="ECO:0000313" key="4">
    <source>
        <dbReference type="Proteomes" id="UP001301350"/>
    </source>
</evidence>
<evidence type="ECO:0000313" key="3">
    <source>
        <dbReference type="EMBL" id="KAK4535714.1"/>
    </source>
</evidence>
<feature type="compositionally biased region" description="Basic residues" evidence="1">
    <location>
        <begin position="290"/>
        <end position="305"/>
    </location>
</feature>
<dbReference type="GO" id="GO:0000244">
    <property type="term" value="P:spliceosomal tri-snRNP complex assembly"/>
    <property type="evidence" value="ECO:0007669"/>
    <property type="project" value="InterPro"/>
</dbReference>
<feature type="region of interest" description="Disordered" evidence="1">
    <location>
        <begin position="1"/>
        <end position="23"/>
    </location>
</feature>
<dbReference type="Gene3D" id="1.10.287.4070">
    <property type="match status" value="1"/>
</dbReference>
<comment type="caution">
    <text evidence="3">The sequence shown here is derived from an EMBL/GenBank/DDBJ whole genome shotgun (WGS) entry which is preliminary data.</text>
</comment>
<dbReference type="InterPro" id="IPR036070">
    <property type="entry name" value="Nop_dom_sf"/>
</dbReference>
<dbReference type="PROSITE" id="PS51358">
    <property type="entry name" value="NOP"/>
    <property type="match status" value="1"/>
</dbReference>
<dbReference type="EMBL" id="JANCYW010000006">
    <property type="protein sequence ID" value="KAK4535714.1"/>
    <property type="molecule type" value="Genomic_DNA"/>
</dbReference>
<dbReference type="GO" id="GO:0046540">
    <property type="term" value="C:U4/U6 x U5 tri-snRNP complex"/>
    <property type="evidence" value="ECO:0007669"/>
    <property type="project" value="InterPro"/>
</dbReference>
<organism evidence="3 4">
    <name type="scientific">Cyanidium caldarium</name>
    <name type="common">Red alga</name>
    <dbReference type="NCBI Taxonomy" id="2771"/>
    <lineage>
        <taxon>Eukaryota</taxon>
        <taxon>Rhodophyta</taxon>
        <taxon>Bangiophyceae</taxon>
        <taxon>Cyanidiales</taxon>
        <taxon>Cyanidiaceae</taxon>
        <taxon>Cyanidium</taxon>
    </lineage>
</organism>
<dbReference type="Gene3D" id="1.10.246.90">
    <property type="entry name" value="Nop domain"/>
    <property type="match status" value="1"/>
</dbReference>
<gene>
    <name evidence="3" type="ORF">CDCA_CDCA06G1739</name>
</gene>
<evidence type="ECO:0000259" key="2">
    <source>
        <dbReference type="PROSITE" id="PS51358"/>
    </source>
</evidence>
<dbReference type="GO" id="GO:0071011">
    <property type="term" value="C:precatalytic spliceosome"/>
    <property type="evidence" value="ECO:0007669"/>
    <property type="project" value="TreeGrafter"/>
</dbReference>
<dbReference type="InterPro" id="IPR002687">
    <property type="entry name" value="Nop_dom"/>
</dbReference>
<evidence type="ECO:0000256" key="1">
    <source>
        <dbReference type="SAM" id="MobiDB-lite"/>
    </source>
</evidence>
<dbReference type="InterPro" id="IPR042239">
    <property type="entry name" value="Nop_C"/>
</dbReference>
<dbReference type="InterPro" id="IPR027105">
    <property type="entry name" value="Prp31"/>
</dbReference>